<dbReference type="AlphaFoldDB" id="A0AA36GDM1"/>
<evidence type="ECO:0000313" key="3">
    <source>
        <dbReference type="Proteomes" id="UP001176961"/>
    </source>
</evidence>
<accession>A0AA36GDM1</accession>
<organism evidence="2 3">
    <name type="scientific">Cylicocyclus nassatus</name>
    <name type="common">Nematode worm</name>
    <dbReference type="NCBI Taxonomy" id="53992"/>
    <lineage>
        <taxon>Eukaryota</taxon>
        <taxon>Metazoa</taxon>
        <taxon>Ecdysozoa</taxon>
        <taxon>Nematoda</taxon>
        <taxon>Chromadorea</taxon>
        <taxon>Rhabditida</taxon>
        <taxon>Rhabditina</taxon>
        <taxon>Rhabditomorpha</taxon>
        <taxon>Strongyloidea</taxon>
        <taxon>Strongylidae</taxon>
        <taxon>Cylicocyclus</taxon>
    </lineage>
</organism>
<dbReference type="Proteomes" id="UP001176961">
    <property type="component" value="Unassembled WGS sequence"/>
</dbReference>
<keyword evidence="3" id="KW-1185">Reference proteome</keyword>
<gene>
    <name evidence="2" type="ORF">CYNAS_LOCUS367</name>
</gene>
<evidence type="ECO:0000256" key="1">
    <source>
        <dbReference type="SAM" id="MobiDB-lite"/>
    </source>
</evidence>
<protein>
    <submittedName>
        <fullName evidence="2">Uncharacterized protein</fullName>
    </submittedName>
</protein>
<comment type="caution">
    <text evidence="2">The sequence shown here is derived from an EMBL/GenBank/DDBJ whole genome shotgun (WGS) entry which is preliminary data.</text>
</comment>
<proteinExistence type="predicted"/>
<name>A0AA36GDM1_CYLNA</name>
<sequence length="150" mass="16491">MKNKEDQMWTVDELLTAFDTVIDRLQLVEDADPTPYAIYNADSTVRQASSSPHRGLDDRTRASLRVQSTCRATLAEEVGQHAVDELIVLKTKVAPSSDFIEKLNSLFGLVKKTDVAVIQPLCAAAYEDSHVPTANDPPRLRRNGQVVAAA</sequence>
<reference evidence="2" key="1">
    <citation type="submission" date="2023-07" db="EMBL/GenBank/DDBJ databases">
        <authorList>
            <consortium name="CYATHOMIX"/>
        </authorList>
    </citation>
    <scope>NUCLEOTIDE SEQUENCE</scope>
    <source>
        <strain evidence="2">N/A</strain>
    </source>
</reference>
<dbReference type="EMBL" id="CATQJL010000001">
    <property type="protein sequence ID" value="CAJ0588384.1"/>
    <property type="molecule type" value="Genomic_DNA"/>
</dbReference>
<evidence type="ECO:0000313" key="2">
    <source>
        <dbReference type="EMBL" id="CAJ0588384.1"/>
    </source>
</evidence>
<feature type="region of interest" description="Disordered" evidence="1">
    <location>
        <begin position="129"/>
        <end position="150"/>
    </location>
</feature>